<keyword evidence="2" id="KW-1185">Reference proteome</keyword>
<dbReference type="AlphaFoldDB" id="A0A4C1T9T5"/>
<protein>
    <submittedName>
        <fullName evidence="1">Uncharacterized protein</fullName>
    </submittedName>
</protein>
<proteinExistence type="predicted"/>
<sequence length="164" mass="17801">MGVLVAHSHLIVPLPLGPAFTLYHPTPAMTPLLSLLDILYQEARLLHAPVNSLGLASPRGGREGQLPPRDSKKVAKYNATVLYLQQALKILIALPCTTCTLSPRKPAPRVASLHECTLLIQRISCGVAAINDGQRFLSDFFIQPSFTYDGWLATVSDAPLSLHL</sequence>
<comment type="caution">
    <text evidence="1">The sequence shown here is derived from an EMBL/GenBank/DDBJ whole genome shotgun (WGS) entry which is preliminary data.</text>
</comment>
<organism evidence="1 2">
    <name type="scientific">Eumeta variegata</name>
    <name type="common">Bagworm moth</name>
    <name type="synonym">Eumeta japonica</name>
    <dbReference type="NCBI Taxonomy" id="151549"/>
    <lineage>
        <taxon>Eukaryota</taxon>
        <taxon>Metazoa</taxon>
        <taxon>Ecdysozoa</taxon>
        <taxon>Arthropoda</taxon>
        <taxon>Hexapoda</taxon>
        <taxon>Insecta</taxon>
        <taxon>Pterygota</taxon>
        <taxon>Neoptera</taxon>
        <taxon>Endopterygota</taxon>
        <taxon>Lepidoptera</taxon>
        <taxon>Glossata</taxon>
        <taxon>Ditrysia</taxon>
        <taxon>Tineoidea</taxon>
        <taxon>Psychidae</taxon>
        <taxon>Oiketicinae</taxon>
        <taxon>Eumeta</taxon>
    </lineage>
</organism>
<accession>A0A4C1T9T5</accession>
<gene>
    <name evidence="1" type="ORF">EVAR_77497_1</name>
</gene>
<dbReference type="EMBL" id="BGZK01000039">
    <property type="protein sequence ID" value="GBP10061.1"/>
    <property type="molecule type" value="Genomic_DNA"/>
</dbReference>
<reference evidence="1 2" key="1">
    <citation type="journal article" date="2019" name="Commun. Biol.">
        <title>The bagworm genome reveals a unique fibroin gene that provides high tensile strength.</title>
        <authorList>
            <person name="Kono N."/>
            <person name="Nakamura H."/>
            <person name="Ohtoshi R."/>
            <person name="Tomita M."/>
            <person name="Numata K."/>
            <person name="Arakawa K."/>
        </authorList>
    </citation>
    <scope>NUCLEOTIDE SEQUENCE [LARGE SCALE GENOMIC DNA]</scope>
</reference>
<evidence type="ECO:0000313" key="1">
    <source>
        <dbReference type="EMBL" id="GBP10061.1"/>
    </source>
</evidence>
<evidence type="ECO:0000313" key="2">
    <source>
        <dbReference type="Proteomes" id="UP000299102"/>
    </source>
</evidence>
<dbReference type="Proteomes" id="UP000299102">
    <property type="component" value="Unassembled WGS sequence"/>
</dbReference>
<name>A0A4C1T9T5_EUMVA</name>